<organism evidence="1 2">
    <name type="scientific">Desulfosporosinus metallidurans</name>
    <dbReference type="NCBI Taxonomy" id="1888891"/>
    <lineage>
        <taxon>Bacteria</taxon>
        <taxon>Bacillati</taxon>
        <taxon>Bacillota</taxon>
        <taxon>Clostridia</taxon>
        <taxon>Eubacteriales</taxon>
        <taxon>Desulfitobacteriaceae</taxon>
        <taxon>Desulfosporosinus</taxon>
    </lineage>
</organism>
<dbReference type="AlphaFoldDB" id="A0A1Q8QWI4"/>
<dbReference type="RefSeq" id="WP_170871493.1">
    <property type="nucleotide sequence ID" value="NZ_MLBF01000015.1"/>
</dbReference>
<evidence type="ECO:0000313" key="2">
    <source>
        <dbReference type="Proteomes" id="UP000186102"/>
    </source>
</evidence>
<protein>
    <recommendedName>
        <fullName evidence="3">DUF2281 domain-containing protein</fullName>
    </recommendedName>
</protein>
<reference evidence="1 2" key="1">
    <citation type="submission" date="2016-09" db="EMBL/GenBank/DDBJ databases">
        <title>Complete genome of Desulfosporosinus sp. OL.</title>
        <authorList>
            <person name="Mardanov A."/>
            <person name="Beletsky A."/>
            <person name="Panova A."/>
            <person name="Karnachuk O."/>
            <person name="Ravin N."/>
        </authorList>
    </citation>
    <scope>NUCLEOTIDE SEQUENCE [LARGE SCALE GENOMIC DNA]</scope>
    <source>
        <strain evidence="1 2">OL</strain>
    </source>
</reference>
<keyword evidence="2" id="KW-1185">Reference proteome</keyword>
<name>A0A1Q8QWI4_9FIRM</name>
<gene>
    <name evidence="1" type="ORF">DSOL_2348</name>
</gene>
<dbReference type="Proteomes" id="UP000186102">
    <property type="component" value="Unassembled WGS sequence"/>
</dbReference>
<accession>A0A1Q8QWI4</accession>
<evidence type="ECO:0008006" key="3">
    <source>
        <dbReference type="Google" id="ProtNLM"/>
    </source>
</evidence>
<evidence type="ECO:0000313" key="1">
    <source>
        <dbReference type="EMBL" id="OLN31660.1"/>
    </source>
</evidence>
<dbReference type="EMBL" id="MLBF01000015">
    <property type="protein sequence ID" value="OLN31660.1"/>
    <property type="molecule type" value="Genomic_DNA"/>
</dbReference>
<comment type="caution">
    <text evidence="1">The sequence shown here is derived from an EMBL/GenBank/DDBJ whole genome shotgun (WGS) entry which is preliminary data.</text>
</comment>
<sequence length="58" mass="6928">MVVRKEDIHNLVERLPEDDQKTVFDFMQYLLNRSTKKPDGWEKIVYIQAIDSRGGIYK</sequence>
<proteinExistence type="predicted"/>